<feature type="region of interest" description="Disordered" evidence="1">
    <location>
        <begin position="46"/>
        <end position="68"/>
    </location>
</feature>
<organism evidence="2 3">
    <name type="scientific">Cirrhinus molitorella</name>
    <name type="common">mud carp</name>
    <dbReference type="NCBI Taxonomy" id="172907"/>
    <lineage>
        <taxon>Eukaryota</taxon>
        <taxon>Metazoa</taxon>
        <taxon>Chordata</taxon>
        <taxon>Craniata</taxon>
        <taxon>Vertebrata</taxon>
        <taxon>Euteleostomi</taxon>
        <taxon>Actinopterygii</taxon>
        <taxon>Neopterygii</taxon>
        <taxon>Teleostei</taxon>
        <taxon>Ostariophysi</taxon>
        <taxon>Cypriniformes</taxon>
        <taxon>Cyprinidae</taxon>
        <taxon>Labeoninae</taxon>
        <taxon>Labeonini</taxon>
        <taxon>Cirrhinus</taxon>
    </lineage>
</organism>
<dbReference type="EMBL" id="JAYMGO010000021">
    <property type="protein sequence ID" value="KAL1252446.1"/>
    <property type="molecule type" value="Genomic_DNA"/>
</dbReference>
<sequence>MHCANCNDARRILSKHARVHPYMKRQSVRLGKYIWPVERLGLRSPSVGVGISSTQDPYTPHEHEPTPRSDAVRAALNRCGASAACVVAPCQPRLLAPHRPSGPR</sequence>
<accession>A0ABR3LKB0</accession>
<comment type="caution">
    <text evidence="2">The sequence shown here is derived from an EMBL/GenBank/DDBJ whole genome shotgun (WGS) entry which is preliminary data.</text>
</comment>
<gene>
    <name evidence="2" type="ORF">QQF64_017139</name>
</gene>
<protein>
    <submittedName>
        <fullName evidence="2">Uncharacterized protein</fullName>
    </submittedName>
</protein>
<dbReference type="Proteomes" id="UP001558613">
    <property type="component" value="Unassembled WGS sequence"/>
</dbReference>
<evidence type="ECO:0000313" key="2">
    <source>
        <dbReference type="EMBL" id="KAL1252446.1"/>
    </source>
</evidence>
<evidence type="ECO:0000313" key="3">
    <source>
        <dbReference type="Proteomes" id="UP001558613"/>
    </source>
</evidence>
<evidence type="ECO:0000256" key="1">
    <source>
        <dbReference type="SAM" id="MobiDB-lite"/>
    </source>
</evidence>
<keyword evidence="3" id="KW-1185">Reference proteome</keyword>
<reference evidence="2 3" key="1">
    <citation type="submission" date="2023-09" db="EMBL/GenBank/DDBJ databases">
        <authorList>
            <person name="Wang M."/>
        </authorList>
    </citation>
    <scope>NUCLEOTIDE SEQUENCE [LARGE SCALE GENOMIC DNA]</scope>
    <source>
        <strain evidence="2">GT-2023</strain>
        <tissue evidence="2">Liver</tissue>
    </source>
</reference>
<proteinExistence type="predicted"/>
<name>A0ABR3LKB0_9TELE</name>
<feature type="compositionally biased region" description="Basic and acidic residues" evidence="1">
    <location>
        <begin position="59"/>
        <end position="68"/>
    </location>
</feature>